<proteinExistence type="predicted"/>
<dbReference type="AlphaFoldDB" id="A0A6P1W970"/>
<dbReference type="SUPFAM" id="SSF51735">
    <property type="entry name" value="NAD(P)-binding Rossmann-fold domains"/>
    <property type="match status" value="1"/>
</dbReference>
<dbReference type="Proteomes" id="UP000464577">
    <property type="component" value="Chromosome"/>
</dbReference>
<dbReference type="RefSeq" id="WP_162391326.1">
    <property type="nucleotide sequence ID" value="NZ_CP045997.1"/>
</dbReference>
<dbReference type="EMBL" id="CP045997">
    <property type="protein sequence ID" value="QHW00933.1"/>
    <property type="molecule type" value="Genomic_DNA"/>
</dbReference>
<dbReference type="GO" id="GO:0016491">
    <property type="term" value="F:oxidoreductase activity"/>
    <property type="evidence" value="ECO:0007669"/>
    <property type="project" value="UniProtKB-KW"/>
</dbReference>
<dbReference type="Gene3D" id="3.40.50.720">
    <property type="entry name" value="NAD(P)-binding Rossmann-like Domain"/>
    <property type="match status" value="1"/>
</dbReference>
<dbReference type="GO" id="GO:0003677">
    <property type="term" value="F:DNA binding"/>
    <property type="evidence" value="ECO:0007669"/>
    <property type="project" value="UniProtKB-KW"/>
</dbReference>
<protein>
    <submittedName>
        <fullName evidence="3">DNA-binding protein</fullName>
    </submittedName>
</protein>
<evidence type="ECO:0000256" key="1">
    <source>
        <dbReference type="ARBA" id="ARBA00023002"/>
    </source>
</evidence>
<dbReference type="InterPro" id="IPR036291">
    <property type="entry name" value="NAD(P)-bd_dom_sf"/>
</dbReference>
<dbReference type="InterPro" id="IPR051267">
    <property type="entry name" value="STEAP_metalloreductase"/>
</dbReference>
<name>A0A6P1W970_9BACT</name>
<organism evidence="3 4">
    <name type="scientific">Spirosoma endbachense</name>
    <dbReference type="NCBI Taxonomy" id="2666025"/>
    <lineage>
        <taxon>Bacteria</taxon>
        <taxon>Pseudomonadati</taxon>
        <taxon>Bacteroidota</taxon>
        <taxon>Cytophagia</taxon>
        <taxon>Cytophagales</taxon>
        <taxon>Cytophagaceae</taxon>
        <taxon>Spirosoma</taxon>
    </lineage>
</organism>
<accession>A0A6P1W970</accession>
<keyword evidence="3" id="KW-0238">DNA-binding</keyword>
<evidence type="ECO:0000313" key="4">
    <source>
        <dbReference type="Proteomes" id="UP000464577"/>
    </source>
</evidence>
<keyword evidence="1" id="KW-0560">Oxidoreductase</keyword>
<dbReference type="KEGG" id="senf:GJR95_40485"/>
<sequence length="215" mass="22435">MKVGVIGSGTVGQSLAKAFVSEGHDVTLGTRNPEKEDILALKNENPSLTIDTPTQAAASGELIVLAVPGLAALESIKQAGVSNFEGKILIDVTNPIAGEAPVNGVPKLFTTADESLLESIQKLLPSTKVVKALNSVGAFLMYKPALQGGKGTIFIAGNDEDAKATVTEILESFGWDAENVGKAEAARAIEPLGQLYVARGMLNNDWAVALKLVRL</sequence>
<dbReference type="Pfam" id="PF03807">
    <property type="entry name" value="F420_oxidored"/>
    <property type="match status" value="1"/>
</dbReference>
<evidence type="ECO:0000259" key="2">
    <source>
        <dbReference type="Pfam" id="PF03807"/>
    </source>
</evidence>
<feature type="domain" description="Pyrroline-5-carboxylate reductase catalytic N-terminal" evidence="2">
    <location>
        <begin position="2"/>
        <end position="95"/>
    </location>
</feature>
<dbReference type="PANTHER" id="PTHR14239">
    <property type="entry name" value="DUDULIN-RELATED"/>
    <property type="match status" value="1"/>
</dbReference>
<evidence type="ECO:0000313" key="3">
    <source>
        <dbReference type="EMBL" id="QHW00933.1"/>
    </source>
</evidence>
<gene>
    <name evidence="3" type="ORF">GJR95_40485</name>
</gene>
<dbReference type="InterPro" id="IPR028939">
    <property type="entry name" value="P5C_Rdtase_cat_N"/>
</dbReference>
<keyword evidence="4" id="KW-1185">Reference proteome</keyword>
<reference evidence="3 4" key="1">
    <citation type="submission" date="2019-11" db="EMBL/GenBank/DDBJ databases">
        <title>Spirosoma endbachense sp. nov., isolated from a natural salt meadow.</title>
        <authorList>
            <person name="Rojas J."/>
            <person name="Ambika Manirajan B."/>
            <person name="Ratering S."/>
            <person name="Suarez C."/>
            <person name="Geissler-Plaum R."/>
            <person name="Schnell S."/>
        </authorList>
    </citation>
    <scope>NUCLEOTIDE SEQUENCE [LARGE SCALE GENOMIC DNA]</scope>
    <source>
        <strain evidence="3 4">I-24</strain>
    </source>
</reference>